<accession>A0ABT7B861</accession>
<organism evidence="2 3">
    <name type="scientific">Roseofilum capinflatum BLCC-M114</name>
    <dbReference type="NCBI Taxonomy" id="3022440"/>
    <lineage>
        <taxon>Bacteria</taxon>
        <taxon>Bacillati</taxon>
        <taxon>Cyanobacteriota</taxon>
        <taxon>Cyanophyceae</taxon>
        <taxon>Desertifilales</taxon>
        <taxon>Desertifilaceae</taxon>
        <taxon>Roseofilum</taxon>
        <taxon>Roseofilum capinflatum</taxon>
    </lineage>
</organism>
<protein>
    <submittedName>
        <fullName evidence="2">ImmA/IrrE family metallo-endopeptidase</fullName>
    </submittedName>
</protein>
<proteinExistence type="predicted"/>
<dbReference type="EMBL" id="JAQOSO010000082">
    <property type="protein sequence ID" value="MDJ1175359.1"/>
    <property type="molecule type" value="Genomic_DNA"/>
</dbReference>
<dbReference type="InterPro" id="IPR010359">
    <property type="entry name" value="IrrE_HExxH"/>
</dbReference>
<feature type="domain" description="IrrE N-terminal-like" evidence="1">
    <location>
        <begin position="80"/>
        <end position="172"/>
    </location>
</feature>
<comment type="caution">
    <text evidence="2">The sequence shown here is derived from an EMBL/GenBank/DDBJ whole genome shotgun (WGS) entry which is preliminary data.</text>
</comment>
<evidence type="ECO:0000313" key="2">
    <source>
        <dbReference type="EMBL" id="MDJ1175359.1"/>
    </source>
</evidence>
<sequence>MSSLESLSPEFRQRCEAIATEQRSLLDLRAFEPLPARNLAAKLGATLWTPETVPNADPEQVRHLLSQGQWSAAIICIDPLCIVHNSQHSPPRQESDLMHECAHILLKHPMVCFNPETGLPQREQKFEEEATYLGSCLQIPRRGLLWATQKKMNVAEIGEHFGASQEMVSYRSNLTGVAIAPL</sequence>
<dbReference type="Proteomes" id="UP001235849">
    <property type="component" value="Unassembled WGS sequence"/>
</dbReference>
<reference evidence="2 3" key="1">
    <citation type="submission" date="2023-01" db="EMBL/GenBank/DDBJ databases">
        <title>Novel diversity within Roseofilum (Cyanobacteria; Desertifilaceae) from marine benthic mats with descriptions of four novel species.</title>
        <authorList>
            <person name="Wang Y."/>
            <person name="Berthold D.E."/>
            <person name="Hu J."/>
            <person name="Lefler F.W."/>
            <person name="Laughinghouse H.D. IV."/>
        </authorList>
    </citation>
    <scope>NUCLEOTIDE SEQUENCE [LARGE SCALE GENOMIC DNA]</scope>
    <source>
        <strain evidence="2 3">BLCC-M114</strain>
    </source>
</reference>
<dbReference type="RefSeq" id="WP_283767663.1">
    <property type="nucleotide sequence ID" value="NZ_JAQOSO010000082.1"/>
</dbReference>
<name>A0ABT7B861_9CYAN</name>
<dbReference type="Pfam" id="PF06114">
    <property type="entry name" value="Peptidase_M78"/>
    <property type="match status" value="1"/>
</dbReference>
<evidence type="ECO:0000313" key="3">
    <source>
        <dbReference type="Proteomes" id="UP001235849"/>
    </source>
</evidence>
<evidence type="ECO:0000259" key="1">
    <source>
        <dbReference type="Pfam" id="PF06114"/>
    </source>
</evidence>
<keyword evidence="3" id="KW-1185">Reference proteome</keyword>
<gene>
    <name evidence="2" type="ORF">PMG25_14785</name>
</gene>